<dbReference type="Gene3D" id="3.30.420.40">
    <property type="match status" value="2"/>
</dbReference>
<feature type="region of interest" description="Disordered" evidence="1">
    <location>
        <begin position="1149"/>
        <end position="1168"/>
    </location>
</feature>
<feature type="compositionally biased region" description="Low complexity" evidence="1">
    <location>
        <begin position="764"/>
        <end position="784"/>
    </location>
</feature>
<dbReference type="PANTHER" id="PTHR14187:SF5">
    <property type="entry name" value="HEAT SHOCK 70 KDA PROTEIN 12A"/>
    <property type="match status" value="1"/>
</dbReference>
<feature type="compositionally biased region" description="Basic and acidic residues" evidence="1">
    <location>
        <begin position="630"/>
        <end position="649"/>
    </location>
</feature>
<protein>
    <submittedName>
        <fullName evidence="2">Uncharacterized protein</fullName>
    </submittedName>
</protein>
<feature type="region of interest" description="Disordered" evidence="1">
    <location>
        <begin position="575"/>
        <end position="712"/>
    </location>
</feature>
<dbReference type="SUPFAM" id="SSF53067">
    <property type="entry name" value="Actin-like ATPase domain"/>
    <property type="match status" value="2"/>
</dbReference>
<name>A0AAD4M6L8_9AGAM</name>
<reference evidence="2" key="1">
    <citation type="journal article" date="2022" name="New Phytol.">
        <title>Evolutionary transition to the ectomycorrhizal habit in the genomes of a hyperdiverse lineage of mushroom-forming fungi.</title>
        <authorList>
            <person name="Looney B."/>
            <person name="Miyauchi S."/>
            <person name="Morin E."/>
            <person name="Drula E."/>
            <person name="Courty P.E."/>
            <person name="Kohler A."/>
            <person name="Kuo A."/>
            <person name="LaButti K."/>
            <person name="Pangilinan J."/>
            <person name="Lipzen A."/>
            <person name="Riley R."/>
            <person name="Andreopoulos W."/>
            <person name="He G."/>
            <person name="Johnson J."/>
            <person name="Nolan M."/>
            <person name="Tritt A."/>
            <person name="Barry K.W."/>
            <person name="Grigoriev I.V."/>
            <person name="Nagy L.G."/>
            <person name="Hibbett D."/>
            <person name="Henrissat B."/>
            <person name="Matheny P.B."/>
            <person name="Labbe J."/>
            <person name="Martin F.M."/>
        </authorList>
    </citation>
    <scope>NUCLEOTIDE SEQUENCE</scope>
    <source>
        <strain evidence="2">BPL690</strain>
    </source>
</reference>
<feature type="compositionally biased region" description="Pro residues" evidence="1">
    <location>
        <begin position="1001"/>
        <end position="1027"/>
    </location>
</feature>
<feature type="compositionally biased region" description="Basic residues" evidence="1">
    <location>
        <begin position="1282"/>
        <end position="1293"/>
    </location>
</feature>
<dbReference type="CDD" id="cd10170">
    <property type="entry name" value="ASKHA_NBD_HSP70"/>
    <property type="match status" value="1"/>
</dbReference>
<evidence type="ECO:0000256" key="1">
    <source>
        <dbReference type="SAM" id="MobiDB-lite"/>
    </source>
</evidence>
<feature type="compositionally biased region" description="Low complexity" evidence="1">
    <location>
        <begin position="681"/>
        <end position="693"/>
    </location>
</feature>
<dbReference type="Gene3D" id="3.90.640.10">
    <property type="entry name" value="Actin, Chain A, domain 4"/>
    <property type="match status" value="1"/>
</dbReference>
<accession>A0AAD4M6L8</accession>
<dbReference type="Proteomes" id="UP001203297">
    <property type="component" value="Unassembled WGS sequence"/>
</dbReference>
<evidence type="ECO:0000313" key="2">
    <source>
        <dbReference type="EMBL" id="KAI0303781.1"/>
    </source>
</evidence>
<feature type="region of interest" description="Disordered" evidence="1">
    <location>
        <begin position="1202"/>
        <end position="1302"/>
    </location>
</feature>
<dbReference type="EMBL" id="WTXG01000008">
    <property type="protein sequence ID" value="KAI0303781.1"/>
    <property type="molecule type" value="Genomic_DNA"/>
</dbReference>
<dbReference type="PANTHER" id="PTHR14187">
    <property type="entry name" value="ALPHA KINASE/ELONGATION FACTOR 2 KINASE"/>
    <property type="match status" value="1"/>
</dbReference>
<evidence type="ECO:0000313" key="3">
    <source>
        <dbReference type="Proteomes" id="UP001203297"/>
    </source>
</evidence>
<comment type="caution">
    <text evidence="2">The sequence shown here is derived from an EMBL/GenBank/DDBJ whole genome shotgun (WGS) entry which is preliminary data.</text>
</comment>
<organism evidence="2 3">
    <name type="scientific">Multifurca ochricompacta</name>
    <dbReference type="NCBI Taxonomy" id="376703"/>
    <lineage>
        <taxon>Eukaryota</taxon>
        <taxon>Fungi</taxon>
        <taxon>Dikarya</taxon>
        <taxon>Basidiomycota</taxon>
        <taxon>Agaricomycotina</taxon>
        <taxon>Agaricomycetes</taxon>
        <taxon>Russulales</taxon>
        <taxon>Russulaceae</taxon>
        <taxon>Multifurca</taxon>
    </lineage>
</organism>
<gene>
    <name evidence="2" type="ORF">B0F90DRAFT_1708994</name>
</gene>
<feature type="compositionally biased region" description="Polar residues" evidence="1">
    <location>
        <begin position="974"/>
        <end position="989"/>
    </location>
</feature>
<keyword evidence="3" id="KW-1185">Reference proteome</keyword>
<feature type="compositionally biased region" description="Polar residues" evidence="1">
    <location>
        <begin position="1255"/>
        <end position="1264"/>
    </location>
</feature>
<proteinExistence type="predicted"/>
<sequence>MTVTSDTRKPYSGTTRSLALAFDVGTTFSGVSYAILEPNEIPKIHGVTRYPGQEHVAGSYKIPTIMYYDQEGDMKVAGAEADSNAIIDLAEDEGWIKAELFKLRLRPQTMKLKMNGMRLPPLPKGKTAVQVFGDYLGYLFKCTKSFIIDTHAGGSSLWRAVEEDLQFVLSHPNGWEGAQQTKMRRAAVYGGLVPDTDAGKARIRFVTEGEASLHACVLNGLAKEMLTGYSGNGFLVADAGGGTLDISSYAVRGTVPLVMEEIAPPDCVFAGSVFVSRRARAFFEDKLRGSKYGTPDSLEHITKRFDETTKRLFRDKKEPQYVQFGSPLDKDPSAGIRQGQLKLTGTEVAELFEPSIEAAMTSIAHQVETTGGFVKSVWLVGGFAASPWLFSQLQERLAPLGVTVSRPDNQTSKAVADGAIGFYCDHHVSARMSKFMYGVEFLREYNPEDPDHVARQDRMCELPSGPKLLADAFDCILARGVKVKESSVFTRKYCTEVTSLSTLSVFEVEIWCYRGGASVPMWIDRHAEDFTTLCIVQADLSPLAGSAQSKPERTEKHTFGLTEFRARIKWVDSVSGQRAEEDDLDDDDPAPSAYISRAPSPPPVIESHLPVPEKSYLEVPNPATSVRSGKSRDSPPEVEGVDKGKRRESAASGAAHSRSMSMSRNIPSGIELPGPIALTDSNSSRRSGSGRLGETLTANSSVLPSPLEGPTSRSVLLNALKPLASVPEGSAVPEVIHADASMEAVSVPDVHRSEPPKTPKAETPRASASPSRVPVAASAVATSPKLSGTPKASSKIPTVAASPYQGGTPRGVSIYSNGSQPPALRTPKGSALGPTSPTHVSPPTDAVPPEPPTIISEPEATQIDPPAIATPKRVSRTPTKPPTRAASPQPLRASHPPDRLHAPRHPCPRLYPRWNWINLLLLPAIEEAPAAPTAAEEEDAFSWGQLKAKATSRKASRATSKGVSKAASKVATPKGSQTPKPVESTSASGETPAVDGTKPPSRAPSPLPSVPEDPPAEVPAPEAPPVPEVALPEQSHTPGGFFVVNPDEVPADPPPPAQTEATSFPSLGSALSGGKEDKSKPSTPIIPAPAWGGFGSHAPSVAESTGGAGWGAATGNNSRSNSAWLDFEEGNKSSTADLLDGAVNASSTMAPALAESGDPELPTPADGILPADLHEEAMPQIDLHAREHLTVKTDVAAAADAVTGGPITAGDSPEGEGGEGGGGEGGEDASEKPVDDDWGGIQVKSKKKKNGGGASTSVGTTPVTPNAAGGGDEWATTPVGNSKKKKLGKRNKIGKLGNWELE</sequence>
<feature type="compositionally biased region" description="Basic and acidic residues" evidence="1">
    <location>
        <begin position="749"/>
        <end position="763"/>
    </location>
</feature>
<feature type="region of interest" description="Disordered" evidence="1">
    <location>
        <begin position="930"/>
        <end position="1123"/>
    </location>
</feature>
<feature type="region of interest" description="Disordered" evidence="1">
    <location>
        <begin position="743"/>
        <end position="905"/>
    </location>
</feature>
<dbReference type="InterPro" id="IPR043129">
    <property type="entry name" value="ATPase_NBD"/>
</dbReference>
<feature type="compositionally biased region" description="Acidic residues" evidence="1">
    <location>
        <begin position="580"/>
        <end position="589"/>
    </location>
</feature>